<dbReference type="Gramene" id="OB12G22990.1">
    <property type="protein sequence ID" value="OB12G22990.1"/>
    <property type="gene ID" value="OB12G22990"/>
</dbReference>
<name>J3NE91_ORYBR</name>
<dbReference type="EnsemblPlants" id="OB12G22990.1">
    <property type="protein sequence ID" value="OB12G22990.1"/>
    <property type="gene ID" value="OB12G22990"/>
</dbReference>
<evidence type="ECO:0000313" key="2">
    <source>
        <dbReference type="Proteomes" id="UP000006038"/>
    </source>
</evidence>
<dbReference type="AlphaFoldDB" id="J3NE91"/>
<evidence type="ECO:0000313" key="1">
    <source>
        <dbReference type="EnsemblPlants" id="OB12G22990.1"/>
    </source>
</evidence>
<organism evidence="1">
    <name type="scientific">Oryza brachyantha</name>
    <name type="common">malo sina</name>
    <dbReference type="NCBI Taxonomy" id="4533"/>
    <lineage>
        <taxon>Eukaryota</taxon>
        <taxon>Viridiplantae</taxon>
        <taxon>Streptophyta</taxon>
        <taxon>Embryophyta</taxon>
        <taxon>Tracheophyta</taxon>
        <taxon>Spermatophyta</taxon>
        <taxon>Magnoliopsida</taxon>
        <taxon>Liliopsida</taxon>
        <taxon>Poales</taxon>
        <taxon>Poaceae</taxon>
        <taxon>BOP clade</taxon>
        <taxon>Oryzoideae</taxon>
        <taxon>Oryzeae</taxon>
        <taxon>Oryzinae</taxon>
        <taxon>Oryza</taxon>
    </lineage>
</organism>
<accession>J3NE91</accession>
<reference evidence="1" key="1">
    <citation type="journal article" date="2013" name="Nat. Commun.">
        <title>Whole-genome sequencing of Oryza brachyantha reveals mechanisms underlying Oryza genome evolution.</title>
        <authorList>
            <person name="Chen J."/>
            <person name="Huang Q."/>
            <person name="Gao D."/>
            <person name="Wang J."/>
            <person name="Lang Y."/>
            <person name="Liu T."/>
            <person name="Li B."/>
            <person name="Bai Z."/>
            <person name="Luis Goicoechea J."/>
            <person name="Liang C."/>
            <person name="Chen C."/>
            <person name="Zhang W."/>
            <person name="Sun S."/>
            <person name="Liao Y."/>
            <person name="Zhang X."/>
            <person name="Yang L."/>
            <person name="Song C."/>
            <person name="Wang M."/>
            <person name="Shi J."/>
            <person name="Liu G."/>
            <person name="Liu J."/>
            <person name="Zhou H."/>
            <person name="Zhou W."/>
            <person name="Yu Q."/>
            <person name="An N."/>
            <person name="Chen Y."/>
            <person name="Cai Q."/>
            <person name="Wang B."/>
            <person name="Liu B."/>
            <person name="Min J."/>
            <person name="Huang Y."/>
            <person name="Wu H."/>
            <person name="Li Z."/>
            <person name="Zhang Y."/>
            <person name="Yin Y."/>
            <person name="Song W."/>
            <person name="Jiang J."/>
            <person name="Jackson S.A."/>
            <person name="Wing R.A."/>
            <person name="Wang J."/>
            <person name="Chen M."/>
        </authorList>
    </citation>
    <scope>NUCLEOTIDE SEQUENCE [LARGE SCALE GENOMIC DNA]</scope>
    <source>
        <strain evidence="1">cv. IRGC 101232</strain>
    </source>
</reference>
<reference evidence="1" key="2">
    <citation type="submission" date="2013-04" db="UniProtKB">
        <authorList>
            <consortium name="EnsemblPlants"/>
        </authorList>
    </citation>
    <scope>IDENTIFICATION</scope>
</reference>
<sequence>MHAWIRQIEGGYGLGHGVRWRKFELGAFVDQTLALLIDTASALHLWKFLLPHHQFGYCLYFRPHWKSQVKDLQDIFQEGVLSFHKGICEEFSHLRCEIFWLETLCAVPCKLKGFSDR</sequence>
<proteinExistence type="predicted"/>
<keyword evidence="2" id="KW-1185">Reference proteome</keyword>
<dbReference type="HOGENOM" id="CLU_2088546_0_0_1"/>
<dbReference type="Proteomes" id="UP000006038">
    <property type="component" value="Chromosome 12"/>
</dbReference>
<protein>
    <submittedName>
        <fullName evidence="1">Uncharacterized protein</fullName>
    </submittedName>
</protein>